<dbReference type="Proteomes" id="UP000190102">
    <property type="component" value="Unassembled WGS sequence"/>
</dbReference>
<reference evidence="2" key="1">
    <citation type="submission" date="2017-02" db="EMBL/GenBank/DDBJ databases">
        <authorList>
            <person name="Varghese N."/>
            <person name="Submissions S."/>
        </authorList>
    </citation>
    <scope>NUCLEOTIDE SEQUENCE [LARGE SCALE GENOMIC DNA]</scope>
    <source>
        <strain evidence="2">ATCC BAA-34</strain>
    </source>
</reference>
<dbReference type="EMBL" id="FUWR01000005">
    <property type="protein sequence ID" value="SJZ68267.1"/>
    <property type="molecule type" value="Genomic_DNA"/>
</dbReference>
<dbReference type="AlphaFoldDB" id="A0A1T4MN50"/>
<dbReference type="GO" id="GO:0016758">
    <property type="term" value="F:hexosyltransferase activity"/>
    <property type="evidence" value="ECO:0007669"/>
    <property type="project" value="TreeGrafter"/>
</dbReference>
<dbReference type="PANTHER" id="PTHR45947">
    <property type="entry name" value="SULFOQUINOVOSYL TRANSFERASE SQD2"/>
    <property type="match status" value="1"/>
</dbReference>
<proteinExistence type="predicted"/>
<dbReference type="SUPFAM" id="SSF53756">
    <property type="entry name" value="UDP-Glycosyltransferase/glycogen phosphorylase"/>
    <property type="match status" value="1"/>
</dbReference>
<sequence>MKVWIVNPYGNLPGEGWRDYRSTMLAHALEKAGHEAIWWVANFEHRTKQFRTTGFEVRDVSSKFKVHLVPSTAYSHNISLARIRFEKKFARNFVQLSQAYSSPDVLVIADPALFTSTDVVAYAKSAGCKLVVDILDLWPELFHLVLPRPLSWLGNILFAPLYRKRSWLLRQADGIVAVSKNYLNLALNAAPETPGNVFYLGINLDDFYKSLRNSNALANVELPIKTPEHSWVIYAGTLGINYDIRTLIEAARILKKTQCHVQLLVVGEGPLRTMITNVIRGEKLDNITYLGILPVDQLNALYKHCDIALSTYRGLSTVSMPVKAFDCLAAGLPVVNSLDKDWGELVADKQLGVQYAAGDADSLAQAIKLLHLDKELLQNMHNNLLMCAHTFDTGTIYPNYVIFIENIANNKV</sequence>
<gene>
    <name evidence="1" type="ORF">SAMN02745119_01373</name>
</gene>
<organism evidence="1 2">
    <name type="scientific">Trichlorobacter thiogenes</name>
    <dbReference type="NCBI Taxonomy" id="115783"/>
    <lineage>
        <taxon>Bacteria</taxon>
        <taxon>Pseudomonadati</taxon>
        <taxon>Thermodesulfobacteriota</taxon>
        <taxon>Desulfuromonadia</taxon>
        <taxon>Geobacterales</taxon>
        <taxon>Geobacteraceae</taxon>
        <taxon>Trichlorobacter</taxon>
    </lineage>
</organism>
<dbReference type="PANTHER" id="PTHR45947:SF3">
    <property type="entry name" value="SULFOQUINOVOSYL TRANSFERASE SQD2"/>
    <property type="match status" value="1"/>
</dbReference>
<dbReference type="Pfam" id="PF13692">
    <property type="entry name" value="Glyco_trans_1_4"/>
    <property type="match status" value="1"/>
</dbReference>
<accession>A0A1T4MN50</accession>
<dbReference type="Gene3D" id="3.40.50.2000">
    <property type="entry name" value="Glycogen Phosphorylase B"/>
    <property type="match status" value="2"/>
</dbReference>
<evidence type="ECO:0000313" key="1">
    <source>
        <dbReference type="EMBL" id="SJZ68267.1"/>
    </source>
</evidence>
<dbReference type="CDD" id="cd03794">
    <property type="entry name" value="GT4_WbuB-like"/>
    <property type="match status" value="1"/>
</dbReference>
<protein>
    <submittedName>
        <fullName evidence="1">Glycosyltransferase involved in cell wall bisynthesis</fullName>
    </submittedName>
</protein>
<keyword evidence="1" id="KW-0808">Transferase</keyword>
<dbReference type="OrthoDB" id="9787293at2"/>
<dbReference type="RefSeq" id="WP_078789685.1">
    <property type="nucleotide sequence ID" value="NZ_FUWR01000005.1"/>
</dbReference>
<keyword evidence="2" id="KW-1185">Reference proteome</keyword>
<evidence type="ECO:0000313" key="2">
    <source>
        <dbReference type="Proteomes" id="UP000190102"/>
    </source>
</evidence>
<dbReference type="STRING" id="115783.SAMN02745119_01373"/>
<name>A0A1T4MN50_9BACT</name>
<dbReference type="InterPro" id="IPR050194">
    <property type="entry name" value="Glycosyltransferase_grp1"/>
</dbReference>